<dbReference type="FunFam" id="1.10.472.10:FF:000001">
    <property type="entry name" value="G2/mitotic-specific cyclin"/>
    <property type="match status" value="1"/>
</dbReference>
<dbReference type="Pfam" id="PF02984">
    <property type="entry name" value="Cyclin_C"/>
    <property type="match status" value="1"/>
</dbReference>
<evidence type="ECO:0000256" key="2">
    <source>
        <dbReference type="ARBA" id="ARBA00022776"/>
    </source>
</evidence>
<dbReference type="InterPro" id="IPR039361">
    <property type="entry name" value="Cyclin"/>
</dbReference>
<dbReference type="InterPro" id="IPR006671">
    <property type="entry name" value="Cyclin_N"/>
</dbReference>
<evidence type="ECO:0000256" key="6">
    <source>
        <dbReference type="SAM" id="MobiDB-lite"/>
    </source>
</evidence>
<dbReference type="PIRSF" id="PIRSF001771">
    <property type="entry name" value="Cyclin_A_B_D_E"/>
    <property type="match status" value="1"/>
</dbReference>
<feature type="domain" description="Cyclin-like" evidence="7">
    <location>
        <begin position="228"/>
        <end position="312"/>
    </location>
</feature>
<dbReference type="SMART" id="SM01332">
    <property type="entry name" value="Cyclin_C"/>
    <property type="match status" value="1"/>
</dbReference>
<dbReference type="Proteomes" id="UP000828390">
    <property type="component" value="Unassembled WGS sequence"/>
</dbReference>
<feature type="domain" description="Cyclin-like" evidence="7">
    <location>
        <begin position="325"/>
        <end position="411"/>
    </location>
</feature>
<feature type="domain" description="Cyclin C-terminal" evidence="8">
    <location>
        <begin position="321"/>
        <end position="442"/>
    </location>
</feature>
<accession>A0A9D4K0H3</accession>
<proteinExistence type="inferred from homology"/>
<dbReference type="GO" id="GO:0044772">
    <property type="term" value="P:mitotic cell cycle phase transition"/>
    <property type="evidence" value="ECO:0007669"/>
    <property type="project" value="InterPro"/>
</dbReference>
<keyword evidence="1" id="KW-0132">Cell division</keyword>
<evidence type="ECO:0000256" key="3">
    <source>
        <dbReference type="ARBA" id="ARBA00023127"/>
    </source>
</evidence>
<evidence type="ECO:0000256" key="4">
    <source>
        <dbReference type="ARBA" id="ARBA00023306"/>
    </source>
</evidence>
<comment type="caution">
    <text evidence="9">The sequence shown here is derived from an EMBL/GenBank/DDBJ whole genome shotgun (WGS) entry which is preliminary data.</text>
</comment>
<dbReference type="GO" id="GO:0051301">
    <property type="term" value="P:cell division"/>
    <property type="evidence" value="ECO:0007669"/>
    <property type="project" value="UniProtKB-KW"/>
</dbReference>
<keyword evidence="10" id="KW-1185">Reference proteome</keyword>
<evidence type="ECO:0000259" key="8">
    <source>
        <dbReference type="SMART" id="SM01332"/>
    </source>
</evidence>
<dbReference type="AlphaFoldDB" id="A0A9D4K0H3"/>
<evidence type="ECO:0000256" key="1">
    <source>
        <dbReference type="ARBA" id="ARBA00022618"/>
    </source>
</evidence>
<dbReference type="Gene3D" id="1.10.472.10">
    <property type="entry name" value="Cyclin-like"/>
    <property type="match status" value="2"/>
</dbReference>
<dbReference type="InterPro" id="IPR046965">
    <property type="entry name" value="Cyclin_A/B-like"/>
</dbReference>
<comment type="similarity">
    <text evidence="5">Belongs to the cyclin family.</text>
</comment>
<reference evidence="9" key="1">
    <citation type="journal article" date="2019" name="bioRxiv">
        <title>The Genome of the Zebra Mussel, Dreissena polymorpha: A Resource for Invasive Species Research.</title>
        <authorList>
            <person name="McCartney M.A."/>
            <person name="Auch B."/>
            <person name="Kono T."/>
            <person name="Mallez S."/>
            <person name="Zhang Y."/>
            <person name="Obille A."/>
            <person name="Becker A."/>
            <person name="Abrahante J.E."/>
            <person name="Garbe J."/>
            <person name="Badalamenti J.P."/>
            <person name="Herman A."/>
            <person name="Mangelson H."/>
            <person name="Liachko I."/>
            <person name="Sullivan S."/>
            <person name="Sone E.D."/>
            <person name="Koren S."/>
            <person name="Silverstein K.A.T."/>
            <person name="Beckman K.B."/>
            <person name="Gohl D.M."/>
        </authorList>
    </citation>
    <scope>NUCLEOTIDE SEQUENCE</scope>
    <source>
        <strain evidence="9">Duluth1</strain>
        <tissue evidence="9">Whole animal</tissue>
    </source>
</reference>
<dbReference type="GO" id="GO:0016538">
    <property type="term" value="F:cyclin-dependent protein serine/threonine kinase regulator activity"/>
    <property type="evidence" value="ECO:0007669"/>
    <property type="project" value="InterPro"/>
</dbReference>
<protein>
    <recommendedName>
        <fullName evidence="11">Cyclin B</fullName>
    </recommendedName>
</protein>
<dbReference type="Pfam" id="PF00134">
    <property type="entry name" value="Cyclin_N"/>
    <property type="match status" value="1"/>
</dbReference>
<gene>
    <name evidence="9" type="ORF">DPMN_128776</name>
</gene>
<keyword evidence="3 5" id="KW-0195">Cyclin</keyword>
<feature type="region of interest" description="Disordered" evidence="6">
    <location>
        <begin position="122"/>
        <end position="151"/>
    </location>
</feature>
<keyword evidence="2" id="KW-0498">Mitosis</keyword>
<keyword evidence="4" id="KW-0131">Cell cycle</keyword>
<dbReference type="SMART" id="SM00385">
    <property type="entry name" value="CYCLIN"/>
    <property type="match status" value="2"/>
</dbReference>
<evidence type="ECO:0000256" key="5">
    <source>
        <dbReference type="RuleBase" id="RU000383"/>
    </source>
</evidence>
<dbReference type="InterPro" id="IPR013763">
    <property type="entry name" value="Cyclin-like_dom"/>
</dbReference>
<dbReference type="InterPro" id="IPR036915">
    <property type="entry name" value="Cyclin-like_sf"/>
</dbReference>
<organism evidence="9 10">
    <name type="scientific">Dreissena polymorpha</name>
    <name type="common">Zebra mussel</name>
    <name type="synonym">Mytilus polymorpha</name>
    <dbReference type="NCBI Taxonomy" id="45954"/>
    <lineage>
        <taxon>Eukaryota</taxon>
        <taxon>Metazoa</taxon>
        <taxon>Spiralia</taxon>
        <taxon>Lophotrochozoa</taxon>
        <taxon>Mollusca</taxon>
        <taxon>Bivalvia</taxon>
        <taxon>Autobranchia</taxon>
        <taxon>Heteroconchia</taxon>
        <taxon>Euheterodonta</taxon>
        <taxon>Imparidentia</taxon>
        <taxon>Neoheterodontei</taxon>
        <taxon>Myida</taxon>
        <taxon>Dreissenoidea</taxon>
        <taxon>Dreissenidae</taxon>
        <taxon>Dreissena</taxon>
    </lineage>
</organism>
<evidence type="ECO:0000313" key="10">
    <source>
        <dbReference type="Proteomes" id="UP000828390"/>
    </source>
</evidence>
<dbReference type="InterPro" id="IPR004367">
    <property type="entry name" value="Cyclin_C-dom"/>
</dbReference>
<reference evidence="9" key="2">
    <citation type="submission" date="2020-11" db="EMBL/GenBank/DDBJ databases">
        <authorList>
            <person name="McCartney M.A."/>
            <person name="Auch B."/>
            <person name="Kono T."/>
            <person name="Mallez S."/>
            <person name="Becker A."/>
            <person name="Gohl D.M."/>
            <person name="Silverstein K.A.T."/>
            <person name="Koren S."/>
            <person name="Bechman K.B."/>
            <person name="Herman A."/>
            <person name="Abrahante J.E."/>
            <person name="Garbe J."/>
        </authorList>
    </citation>
    <scope>NUCLEOTIDE SEQUENCE</scope>
    <source>
        <strain evidence="9">Duluth1</strain>
        <tissue evidence="9">Whole animal</tissue>
    </source>
</reference>
<dbReference type="EMBL" id="JAIWYP010000005">
    <property type="protein sequence ID" value="KAH3826863.1"/>
    <property type="molecule type" value="Genomic_DNA"/>
</dbReference>
<dbReference type="PANTHER" id="PTHR10177">
    <property type="entry name" value="CYCLINS"/>
    <property type="match status" value="1"/>
</dbReference>
<evidence type="ECO:0000259" key="7">
    <source>
        <dbReference type="SMART" id="SM00385"/>
    </source>
</evidence>
<name>A0A9D4K0H3_DREPO</name>
<evidence type="ECO:0000313" key="9">
    <source>
        <dbReference type="EMBL" id="KAH3826863.1"/>
    </source>
</evidence>
<dbReference type="SUPFAM" id="SSF47954">
    <property type="entry name" value="Cyclin-like"/>
    <property type="match status" value="2"/>
</dbReference>
<evidence type="ECO:0008006" key="11">
    <source>
        <dbReference type="Google" id="ProtNLM"/>
    </source>
</evidence>
<sequence>MWGRHSSVVNKASPRKKFYSVQKGTKFLPMAHIVASRNNILRQNASKKANDEKMVARKTSELTTTSMANFKYAKSEGLSDNTNLSSNHGGGYISKIRLNSVSGKPKEVKKVPLVRTHSKVFFKPGGRRTSTSERKPFSVAPPDQAVPTDHVLSPMDVDSPMVMIRNKQKKPSCIVDIDAMCDPLNCSEYAQDIIDYLQAVERRFSFPTNFLSDKKSEVSPQMRSVLMDWLIQVQVHQELSQYTLHLCANLIDKFLAHTKIQLNVLQLLGITCLLLAAKFHERFPPEITDLCRLTDDTYKPDQVLKMERYVLKKLEFNLNLPGPIVFLDRFLMVNACDKNDLIKSMAVYLLDLLLIEISYVHFFPSVLAASCLYVAREVLGVSGEEVWDRNFMHYTKYSVKDMEACISMVQRALNKQSRSRFQGAKNKYAHHVYHGISKHRSVLRCVDLWPEESDEVFGKTESPEPLETIV</sequence>